<sequence length="212" mass="22595">MQTLDSIQTAVPPGALASPAVARNTAPILEVLRAHLPARARVLEIASGSGEHALAFARALPETTWTPSDPSPEALASIAAWRAEADQPNLNAPLELDAAAPETWPEVDAQVIFCANMIHISPWAATEGLLAGAGRMLPDPGGLLVLYGPYRESDVPLAPSNAAFDASLKSRDPAWGLRDLDAVVALAKTHRLHLTRRVEMPANNLMLLFRRA</sequence>
<reference evidence="2" key="1">
    <citation type="journal article" date="2019" name="Int. J. Syst. Evol. Microbiol.">
        <title>The Global Catalogue of Microorganisms (GCM) 10K type strain sequencing project: providing services to taxonomists for standard genome sequencing and annotation.</title>
        <authorList>
            <consortium name="The Broad Institute Genomics Platform"/>
            <consortium name="The Broad Institute Genome Sequencing Center for Infectious Disease"/>
            <person name="Wu L."/>
            <person name="Ma J."/>
        </authorList>
    </citation>
    <scope>NUCLEOTIDE SEQUENCE [LARGE SCALE GENOMIC DNA]</scope>
    <source>
        <strain evidence="2">JCM 12125</strain>
    </source>
</reference>
<comment type="caution">
    <text evidence="1">The sequence shown here is derived from an EMBL/GenBank/DDBJ whole genome shotgun (WGS) entry which is preliminary data.</text>
</comment>
<dbReference type="CDD" id="cd02440">
    <property type="entry name" value="AdoMet_MTases"/>
    <property type="match status" value="1"/>
</dbReference>
<organism evidence="1 2">
    <name type="scientific">Brevundimonas staleyi</name>
    <dbReference type="NCBI Taxonomy" id="74326"/>
    <lineage>
        <taxon>Bacteria</taxon>
        <taxon>Pseudomonadati</taxon>
        <taxon>Pseudomonadota</taxon>
        <taxon>Alphaproteobacteria</taxon>
        <taxon>Caulobacterales</taxon>
        <taxon>Caulobacteraceae</taxon>
        <taxon>Brevundimonas</taxon>
    </lineage>
</organism>
<dbReference type="PANTHER" id="PTHR20974:SF0">
    <property type="entry name" value="UPF0585 PROTEIN CG18661"/>
    <property type="match status" value="1"/>
</dbReference>
<dbReference type="InterPro" id="IPR029063">
    <property type="entry name" value="SAM-dependent_MTases_sf"/>
</dbReference>
<dbReference type="RefSeq" id="WP_374036316.1">
    <property type="nucleotide sequence ID" value="NZ_CP169082.1"/>
</dbReference>
<accession>A0ABW0FMQ3</accession>
<dbReference type="Gene3D" id="3.40.50.150">
    <property type="entry name" value="Vaccinia Virus protein VP39"/>
    <property type="match status" value="1"/>
</dbReference>
<dbReference type="SUPFAM" id="SSF53335">
    <property type="entry name" value="S-adenosyl-L-methionine-dependent methyltransferases"/>
    <property type="match status" value="1"/>
</dbReference>
<dbReference type="Proteomes" id="UP001596152">
    <property type="component" value="Unassembled WGS sequence"/>
</dbReference>
<evidence type="ECO:0000313" key="2">
    <source>
        <dbReference type="Proteomes" id="UP001596152"/>
    </source>
</evidence>
<protein>
    <submittedName>
        <fullName evidence="1">DUF938 domain-containing protein</fullName>
    </submittedName>
</protein>
<gene>
    <name evidence="1" type="ORF">ACFPIE_00825</name>
</gene>
<name>A0ABW0FMQ3_9CAUL</name>
<evidence type="ECO:0000313" key="1">
    <source>
        <dbReference type="EMBL" id="MFC5342438.1"/>
    </source>
</evidence>
<keyword evidence="2" id="KW-1185">Reference proteome</keyword>
<dbReference type="Pfam" id="PF06080">
    <property type="entry name" value="DUF938"/>
    <property type="match status" value="1"/>
</dbReference>
<dbReference type="PANTHER" id="PTHR20974">
    <property type="entry name" value="UPF0585 PROTEIN CG18661"/>
    <property type="match status" value="1"/>
</dbReference>
<dbReference type="InterPro" id="IPR010342">
    <property type="entry name" value="DUF938"/>
</dbReference>
<proteinExistence type="predicted"/>
<dbReference type="EMBL" id="JBHSLF010000001">
    <property type="protein sequence ID" value="MFC5342438.1"/>
    <property type="molecule type" value="Genomic_DNA"/>
</dbReference>